<dbReference type="SUPFAM" id="SSF56925">
    <property type="entry name" value="OMPA-like"/>
    <property type="match status" value="1"/>
</dbReference>
<feature type="signal peptide" evidence="1">
    <location>
        <begin position="1"/>
        <end position="21"/>
    </location>
</feature>
<evidence type="ECO:0000256" key="1">
    <source>
        <dbReference type="SAM" id="SignalP"/>
    </source>
</evidence>
<dbReference type="InterPro" id="IPR005618">
    <property type="entry name" value="OMPW"/>
</dbReference>
<dbReference type="GO" id="GO:0055085">
    <property type="term" value="P:transmembrane transport"/>
    <property type="evidence" value="ECO:0007669"/>
    <property type="project" value="TreeGrafter"/>
</dbReference>
<dbReference type="GO" id="GO:0019867">
    <property type="term" value="C:outer membrane"/>
    <property type="evidence" value="ECO:0007669"/>
    <property type="project" value="InterPro"/>
</dbReference>
<gene>
    <name evidence="2" type="ORF">JFL49_07530</name>
</gene>
<accession>A0A9Q6YYX0</accession>
<dbReference type="PANTHER" id="PTHR36920">
    <property type="match status" value="1"/>
</dbReference>
<dbReference type="RefSeq" id="WP_087437286.1">
    <property type="nucleotide sequence ID" value="NZ_CP018803.1"/>
</dbReference>
<dbReference type="Proteomes" id="UP000595373">
    <property type="component" value="Chromosome"/>
</dbReference>
<feature type="chain" id="PRO_5040236032" evidence="1">
    <location>
        <begin position="22"/>
        <end position="220"/>
    </location>
</feature>
<keyword evidence="1" id="KW-0732">Signal</keyword>
<proteinExistence type="predicted"/>
<dbReference type="InterPro" id="IPR011250">
    <property type="entry name" value="OMP/PagP_B-barrel"/>
</dbReference>
<dbReference type="Pfam" id="PF03922">
    <property type="entry name" value="OmpW"/>
    <property type="match status" value="1"/>
</dbReference>
<evidence type="ECO:0000313" key="3">
    <source>
        <dbReference type="Proteomes" id="UP000595373"/>
    </source>
</evidence>
<protein>
    <submittedName>
        <fullName evidence="2">Outer membrane beta-barrel protein</fullName>
    </submittedName>
</protein>
<keyword evidence="3" id="KW-1185">Reference proteome</keyword>
<evidence type="ECO:0000313" key="2">
    <source>
        <dbReference type="EMBL" id="QQF81911.1"/>
    </source>
</evidence>
<name>A0A9Q6YYX0_HISSO</name>
<reference evidence="2 3" key="1">
    <citation type="submission" date="2020-12" db="EMBL/GenBank/DDBJ databases">
        <title>ASc-MMNZ-VFA-070.</title>
        <authorList>
            <person name="Schryvers A."/>
            <person name="Mostafa Nazari M."/>
            <person name="Farshchi Andisi V."/>
            <person name="Timsit E."/>
            <person name="Walter Morck D."/>
        </authorList>
    </citation>
    <scope>NUCLEOTIDE SEQUENCE [LARGE SCALE GENOMIC DNA]</scope>
    <source>
        <strain evidence="2 3">ASc-MMNZ-VFA-070</strain>
    </source>
</reference>
<dbReference type="EMBL" id="CP066558">
    <property type="protein sequence ID" value="QQF81911.1"/>
    <property type="molecule type" value="Genomic_DNA"/>
</dbReference>
<dbReference type="PANTHER" id="PTHR36920:SF1">
    <property type="entry name" value="OUTER MEMBRANE PROTEIN W"/>
    <property type="match status" value="1"/>
</dbReference>
<dbReference type="AlphaFoldDB" id="A0A9Q6YYX0"/>
<dbReference type="Gene3D" id="2.40.160.20">
    <property type="match status" value="1"/>
</dbReference>
<sequence length="220" mass="23641">MKKTALVLSVAAALVAGSATAHEAGSFIVRGGPILVVPKTSTNHDTFKFDVNKNAQLGLTGTYMMTDNFGVELLAATPFHHKITLGSTLVGKTKHLPPSLYLQYYFLNKDSKARPYIGAGVNYTKFFGEKAIMANVSNLKLKDSWGAVFNAGVDIQLSDNLYLNTAVWYAKIKTKASFNKANGGGVPGVGVPGAVSSEQHHKVDVTLDPMVFFIGLGWKF</sequence>
<organism evidence="2 3">
    <name type="scientific">Histophilus somni</name>
    <name type="common">Haemophilus somnus</name>
    <dbReference type="NCBI Taxonomy" id="731"/>
    <lineage>
        <taxon>Bacteria</taxon>
        <taxon>Pseudomonadati</taxon>
        <taxon>Pseudomonadota</taxon>
        <taxon>Gammaproteobacteria</taxon>
        <taxon>Pasteurellales</taxon>
        <taxon>Pasteurellaceae</taxon>
        <taxon>Histophilus</taxon>
    </lineage>
</organism>